<dbReference type="GeneID" id="83155370"/>
<evidence type="ECO:0008006" key="5">
    <source>
        <dbReference type="Google" id="ProtNLM"/>
    </source>
</evidence>
<feature type="compositionally biased region" description="Basic and acidic residues" evidence="1">
    <location>
        <begin position="243"/>
        <end position="262"/>
    </location>
</feature>
<feature type="compositionally biased region" description="Low complexity" evidence="1">
    <location>
        <begin position="263"/>
        <end position="273"/>
    </location>
</feature>
<evidence type="ECO:0000313" key="3">
    <source>
        <dbReference type="EMBL" id="CBL16777.1"/>
    </source>
</evidence>
<dbReference type="PROSITE" id="PS51257">
    <property type="entry name" value="PROKAR_LIPOPROTEIN"/>
    <property type="match status" value="1"/>
</dbReference>
<reference evidence="3" key="2">
    <citation type="submission" date="2010-03" db="EMBL/GenBank/DDBJ databases">
        <authorList>
            <person name="Pajon A."/>
        </authorList>
    </citation>
    <scope>NUCLEOTIDE SEQUENCE</scope>
    <source>
        <strain evidence="3">Type strain: 18P13</strain>
    </source>
</reference>
<proteinExistence type="predicted"/>
<feature type="chain" id="PRO_5038826563" description="Lipoprotein" evidence="2">
    <location>
        <begin position="19"/>
        <end position="273"/>
    </location>
</feature>
<dbReference type="Proteomes" id="UP000007054">
    <property type="component" value="Chromosome"/>
</dbReference>
<organism evidence="3 4">
    <name type="scientific">Ruminococcus champanellensis (strain DSM 18848 / JCM 17042 / KCTC 15320 / 18P13)</name>
    <dbReference type="NCBI Taxonomy" id="213810"/>
    <lineage>
        <taxon>Bacteria</taxon>
        <taxon>Bacillati</taxon>
        <taxon>Bacillota</taxon>
        <taxon>Clostridia</taxon>
        <taxon>Eubacteriales</taxon>
        <taxon>Oscillospiraceae</taxon>
        <taxon>Ruminococcus</taxon>
    </lineage>
</organism>
<keyword evidence="4" id="KW-1185">Reference proteome</keyword>
<dbReference type="KEGG" id="rch:RUM_05570"/>
<dbReference type="HOGENOM" id="CLU_1018975_0_0_9"/>
<dbReference type="OrthoDB" id="1818847at2"/>
<dbReference type="AlphaFoldDB" id="D4LAY2"/>
<dbReference type="EMBL" id="FP929052">
    <property type="protein sequence ID" value="CBL16777.1"/>
    <property type="molecule type" value="Genomic_DNA"/>
</dbReference>
<sequence length="273" mass="28364">MKFTKFAAALLACTFVGAAFVGCGSDSSEAPATTEAATTQAPATTVAADQAATPAATAAAPVEFEKAVVAESGDAILAMVDEQWYVQYWGKDTDLLTYDAGVEKITGDGDYTVSVNAGTKGCLYDITGDANGEYTPAGISFAAVKVFDGTTLFPDMSIDITSIKVDGKEITMTAKNYTSSDDGKEMRANICNTFVNSLPEDAHNADGVIAADNKDYAPVIIDTKDFKSWTTVEVNFTVSGTGKTKEDAGTADDSSKAEDASKADTSADSSKAE</sequence>
<keyword evidence="2" id="KW-0732">Signal</keyword>
<evidence type="ECO:0000256" key="1">
    <source>
        <dbReference type="SAM" id="MobiDB-lite"/>
    </source>
</evidence>
<name>D4LAY2_RUMC1</name>
<protein>
    <recommendedName>
        <fullName evidence="5">Lipoprotein</fullName>
    </recommendedName>
</protein>
<feature type="region of interest" description="Disordered" evidence="1">
    <location>
        <begin position="240"/>
        <end position="273"/>
    </location>
</feature>
<accession>D4LAY2</accession>
<feature type="signal peptide" evidence="2">
    <location>
        <begin position="1"/>
        <end position="18"/>
    </location>
</feature>
<reference evidence="3" key="1">
    <citation type="submission" date="2010-03" db="EMBL/GenBank/DDBJ databases">
        <title>The genome sequence of Ruminococcus sp. 18P13.</title>
        <authorList>
            <consortium name="metaHIT consortium -- http://www.metahit.eu/"/>
            <person name="Pajon A."/>
            <person name="Turner K."/>
            <person name="Parkhill J."/>
            <person name="Bernalier A."/>
        </authorList>
    </citation>
    <scope>NUCLEOTIDE SEQUENCE [LARGE SCALE GENOMIC DNA]</scope>
    <source>
        <strain evidence="3">Type strain: 18P13</strain>
    </source>
</reference>
<evidence type="ECO:0000313" key="4">
    <source>
        <dbReference type="Proteomes" id="UP000007054"/>
    </source>
</evidence>
<dbReference type="PATRIC" id="fig|213810.4.peg.463"/>
<dbReference type="RefSeq" id="WP_015557684.1">
    <property type="nucleotide sequence ID" value="NC_021039.1"/>
</dbReference>
<dbReference type="BioCyc" id="RCHA213810:RUM_RS02685-MONOMER"/>
<gene>
    <name evidence="3" type="ordered locus">RUM_05570</name>
</gene>
<evidence type="ECO:0000256" key="2">
    <source>
        <dbReference type="SAM" id="SignalP"/>
    </source>
</evidence>